<sequence>MPCERFVEANKNLYENDKVFK</sequence>
<keyword evidence="2" id="KW-1185">Reference proteome</keyword>
<proteinExistence type="predicted"/>
<protein>
    <submittedName>
        <fullName evidence="1">Uncharacterized protein</fullName>
    </submittedName>
</protein>
<dbReference type="EMBL" id="JABEZW010225019">
    <property type="protein sequence ID" value="MBA0786958.1"/>
    <property type="molecule type" value="Genomic_DNA"/>
</dbReference>
<dbReference type="AlphaFoldDB" id="A0A7J9FP66"/>
<comment type="caution">
    <text evidence="1">The sequence shown here is derived from an EMBL/GenBank/DDBJ whole genome shotgun (WGS) entry which is preliminary data.</text>
</comment>
<organism evidence="1 2">
    <name type="scientific">Gossypium trilobum</name>
    <dbReference type="NCBI Taxonomy" id="34281"/>
    <lineage>
        <taxon>Eukaryota</taxon>
        <taxon>Viridiplantae</taxon>
        <taxon>Streptophyta</taxon>
        <taxon>Embryophyta</taxon>
        <taxon>Tracheophyta</taxon>
        <taxon>Spermatophyta</taxon>
        <taxon>Magnoliopsida</taxon>
        <taxon>eudicotyledons</taxon>
        <taxon>Gunneridae</taxon>
        <taxon>Pentapetalae</taxon>
        <taxon>rosids</taxon>
        <taxon>malvids</taxon>
        <taxon>Malvales</taxon>
        <taxon>Malvaceae</taxon>
        <taxon>Malvoideae</taxon>
        <taxon>Gossypium</taxon>
    </lineage>
</organism>
<gene>
    <name evidence="1" type="ORF">Gotri_027103</name>
</gene>
<name>A0A7J9FP66_9ROSI</name>
<accession>A0A7J9FP66</accession>
<evidence type="ECO:0000313" key="2">
    <source>
        <dbReference type="Proteomes" id="UP000593568"/>
    </source>
</evidence>
<evidence type="ECO:0000313" key="1">
    <source>
        <dbReference type="EMBL" id="MBA0786958.1"/>
    </source>
</evidence>
<dbReference type="Proteomes" id="UP000593568">
    <property type="component" value="Unassembled WGS sequence"/>
</dbReference>
<reference evidence="1 2" key="1">
    <citation type="journal article" date="2019" name="Genome Biol. Evol.">
        <title>Insights into the evolution of the New World diploid cottons (Gossypium, subgenus Houzingenia) based on genome sequencing.</title>
        <authorList>
            <person name="Grover C.E."/>
            <person name="Arick M.A. 2nd"/>
            <person name="Thrash A."/>
            <person name="Conover J.L."/>
            <person name="Sanders W.S."/>
            <person name="Peterson D.G."/>
            <person name="Frelichowski J.E."/>
            <person name="Scheffler J.A."/>
            <person name="Scheffler B.E."/>
            <person name="Wendel J.F."/>
        </authorList>
    </citation>
    <scope>NUCLEOTIDE SEQUENCE [LARGE SCALE GENOMIC DNA]</scope>
    <source>
        <strain evidence="1">8</strain>
        <tissue evidence="1">Leaf</tissue>
    </source>
</reference>